<dbReference type="AlphaFoldDB" id="X5GXB4"/>
<dbReference type="Gene3D" id="3.40.50.720">
    <property type="entry name" value="NAD(P)-binding Rossmann-like Domain"/>
    <property type="match status" value="1"/>
</dbReference>
<evidence type="ECO:0000313" key="2">
    <source>
        <dbReference type="EMBL" id="AHX11697.1"/>
    </source>
</evidence>
<protein>
    <submittedName>
        <fullName evidence="2">Dihydrodipicolinate reductase, family protein</fullName>
    </submittedName>
</protein>
<reference evidence="2 3" key="1">
    <citation type="submission" date="2014-03" db="EMBL/GenBank/DDBJ databases">
        <title>Sequencing and Comparison of Genomes and Transcriptome Profiles of Human Ehrlichiosis Agents.</title>
        <authorList>
            <person name="Lin M."/>
            <person name="Daugherty S.C."/>
            <person name="Nagaraj S."/>
            <person name="Cheng Z."/>
            <person name="Xiong Q."/>
            <person name="Lin F.-Y."/>
            <person name="Sengamalay N."/>
            <person name="Ott S."/>
            <person name="Godinez A."/>
            <person name="Tallon L.J."/>
            <person name="Sadzewicz L."/>
            <person name="Fraser C.M."/>
            <person name="Dunning Hotopp J.C."/>
            <person name="Rikihisa Y."/>
        </authorList>
    </citation>
    <scope>NUCLEOTIDE SEQUENCE [LARGE SCALE GENOMIC DNA]</scope>
    <source>
        <strain evidence="2 3">Oregon</strain>
    </source>
</reference>
<dbReference type="EMBL" id="CP007481">
    <property type="protein sequence ID" value="AHX11697.1"/>
    <property type="molecule type" value="Genomic_DNA"/>
</dbReference>
<gene>
    <name evidence="2" type="ORF">NHE_0768</name>
</gene>
<dbReference type="HOGENOM" id="CLU_212547_0_0_5"/>
<dbReference type="GO" id="GO:0009089">
    <property type="term" value="P:lysine biosynthetic process via diaminopimelate"/>
    <property type="evidence" value="ECO:0007669"/>
    <property type="project" value="InterPro"/>
</dbReference>
<feature type="domain" description="Dihydrodipicolinate reductase C-terminal" evidence="1">
    <location>
        <begin position="2"/>
        <end position="53"/>
    </location>
</feature>
<keyword evidence="3" id="KW-1185">Reference proteome</keyword>
<dbReference type="KEGG" id="nhm:NHE_0768"/>
<evidence type="ECO:0000259" key="1">
    <source>
        <dbReference type="Pfam" id="PF05173"/>
    </source>
</evidence>
<dbReference type="SUPFAM" id="SSF51735">
    <property type="entry name" value="NAD(P)-binding Rossmann-fold domains"/>
    <property type="match status" value="1"/>
</dbReference>
<dbReference type="Proteomes" id="UP000023755">
    <property type="component" value="Chromosome"/>
</dbReference>
<dbReference type="STRING" id="1286528.NHE_0768"/>
<dbReference type="Pfam" id="PF05173">
    <property type="entry name" value="DapB_C"/>
    <property type="match status" value="1"/>
</dbReference>
<evidence type="ECO:0000313" key="3">
    <source>
        <dbReference type="Proteomes" id="UP000023755"/>
    </source>
</evidence>
<dbReference type="GO" id="GO:0008839">
    <property type="term" value="F:4-hydroxy-tetrahydrodipicolinate reductase"/>
    <property type="evidence" value="ECO:0007669"/>
    <property type="project" value="InterPro"/>
</dbReference>
<organism evidence="2 3">
    <name type="scientific">Neorickettsia helminthoeca str. Oregon</name>
    <dbReference type="NCBI Taxonomy" id="1286528"/>
    <lineage>
        <taxon>Bacteria</taxon>
        <taxon>Pseudomonadati</taxon>
        <taxon>Pseudomonadota</taxon>
        <taxon>Alphaproteobacteria</taxon>
        <taxon>Rickettsiales</taxon>
        <taxon>Anaplasmataceae</taxon>
        <taxon>Neorickettsia</taxon>
    </lineage>
</organism>
<proteinExistence type="predicted"/>
<dbReference type="InterPro" id="IPR022663">
    <property type="entry name" value="DapB_C"/>
</dbReference>
<name>X5GXB4_9RICK</name>
<accession>X5GXB4</accession>
<sequence length="57" mass="6141">MHGKHSIIFVGDGETLEIIHTAENRGAFALGAMKAARFLATAPSGLYSMKDVLNYAF</sequence>
<dbReference type="InterPro" id="IPR036291">
    <property type="entry name" value="NAD(P)-bd_dom_sf"/>
</dbReference>